<keyword evidence="5 9" id="KW-0812">Transmembrane</keyword>
<feature type="transmembrane region" description="Helical" evidence="9">
    <location>
        <begin position="21"/>
        <end position="40"/>
    </location>
</feature>
<dbReference type="RefSeq" id="WP_101252091.1">
    <property type="nucleotide sequence ID" value="NZ_PIUM01000024.1"/>
</dbReference>
<feature type="transmembrane region" description="Helical" evidence="9">
    <location>
        <begin position="642"/>
        <end position="661"/>
    </location>
</feature>
<evidence type="ECO:0000256" key="5">
    <source>
        <dbReference type="ARBA" id="ARBA00022692"/>
    </source>
</evidence>
<feature type="transmembrane region" description="Helical" evidence="9">
    <location>
        <begin position="503"/>
        <end position="530"/>
    </location>
</feature>
<feature type="transmembrane region" description="Helical" evidence="9">
    <location>
        <begin position="433"/>
        <end position="451"/>
    </location>
</feature>
<dbReference type="InterPro" id="IPR035906">
    <property type="entry name" value="MetI-like_sf"/>
</dbReference>
<comment type="caution">
    <text evidence="11">The sequence shown here is derived from an EMBL/GenBank/DDBJ whole genome shotgun (WGS) entry which is preliminary data.</text>
</comment>
<protein>
    <submittedName>
        <fullName evidence="11">Amino acid ABC transporter permease</fullName>
    </submittedName>
</protein>
<feature type="domain" description="ABC transmembrane type-1" evidence="10">
    <location>
        <begin position="467"/>
        <end position="655"/>
    </location>
</feature>
<evidence type="ECO:0000256" key="6">
    <source>
        <dbReference type="ARBA" id="ARBA00022970"/>
    </source>
</evidence>
<dbReference type="InterPro" id="IPR010065">
    <property type="entry name" value="AA_ABC_transptr_permease_3TM"/>
</dbReference>
<evidence type="ECO:0000256" key="8">
    <source>
        <dbReference type="ARBA" id="ARBA00023136"/>
    </source>
</evidence>
<evidence type="ECO:0000256" key="3">
    <source>
        <dbReference type="ARBA" id="ARBA00022448"/>
    </source>
</evidence>
<evidence type="ECO:0000256" key="9">
    <source>
        <dbReference type="RuleBase" id="RU363032"/>
    </source>
</evidence>
<dbReference type="CDD" id="cd06261">
    <property type="entry name" value="TM_PBP2"/>
    <property type="match status" value="2"/>
</dbReference>
<evidence type="ECO:0000256" key="7">
    <source>
        <dbReference type="ARBA" id="ARBA00022989"/>
    </source>
</evidence>
<feature type="transmembrane region" description="Helical" evidence="9">
    <location>
        <begin position="85"/>
        <end position="105"/>
    </location>
</feature>
<keyword evidence="7 9" id="KW-1133">Transmembrane helix</keyword>
<dbReference type="Gene3D" id="1.10.3720.10">
    <property type="entry name" value="MetI-like"/>
    <property type="match status" value="2"/>
</dbReference>
<dbReference type="InterPro" id="IPR000515">
    <property type="entry name" value="MetI-like"/>
</dbReference>
<evidence type="ECO:0000256" key="2">
    <source>
        <dbReference type="ARBA" id="ARBA00010072"/>
    </source>
</evidence>
<reference evidence="12" key="1">
    <citation type="submission" date="2017-12" db="EMBL/GenBank/DDBJ databases">
        <title>Draft genome sequence of Telmatospirillum siberiense 26-4b1T, an acidotolerant peatland alphaproteobacterium potentially involved in sulfur cycling.</title>
        <authorList>
            <person name="Hausmann B."/>
            <person name="Pjevac P."/>
            <person name="Schreck K."/>
            <person name="Herbold C.W."/>
            <person name="Daims H."/>
            <person name="Wagner M."/>
            <person name="Pester M."/>
            <person name="Loy A."/>
        </authorList>
    </citation>
    <scope>NUCLEOTIDE SEQUENCE [LARGE SCALE GENOMIC DNA]</scope>
    <source>
        <strain evidence="12">26-4b1</strain>
    </source>
</reference>
<evidence type="ECO:0000259" key="10">
    <source>
        <dbReference type="PROSITE" id="PS50928"/>
    </source>
</evidence>
<keyword evidence="3 9" id="KW-0813">Transport</keyword>
<proteinExistence type="inferred from homology"/>
<dbReference type="PANTHER" id="PTHR30614:SF37">
    <property type="entry name" value="AMINO-ACID ABC TRANSPORTER PERMEASE PROTEIN YHDX-RELATED"/>
    <property type="match status" value="1"/>
</dbReference>
<comment type="similarity">
    <text evidence="2">Belongs to the binding-protein-dependent transport system permease family. HisMQ subfamily.</text>
</comment>
<evidence type="ECO:0000313" key="11">
    <source>
        <dbReference type="EMBL" id="PKU23003.1"/>
    </source>
</evidence>
<keyword evidence="6" id="KW-0029">Amino-acid transport</keyword>
<feature type="transmembrane region" description="Helical" evidence="9">
    <location>
        <begin position="542"/>
        <end position="562"/>
    </location>
</feature>
<feature type="transmembrane region" description="Helical" evidence="9">
    <location>
        <begin position="60"/>
        <end position="78"/>
    </location>
</feature>
<dbReference type="SUPFAM" id="SSF161098">
    <property type="entry name" value="MetI-like"/>
    <property type="match status" value="2"/>
</dbReference>
<name>A0A2N3PRH5_9PROT</name>
<accession>A0A2N3PRH5</accession>
<feature type="transmembrane region" description="Helical" evidence="9">
    <location>
        <begin position="337"/>
        <end position="360"/>
    </location>
</feature>
<dbReference type="AlphaFoldDB" id="A0A2N3PRH5"/>
<dbReference type="Proteomes" id="UP000233293">
    <property type="component" value="Unassembled WGS sequence"/>
</dbReference>
<evidence type="ECO:0000313" key="12">
    <source>
        <dbReference type="Proteomes" id="UP000233293"/>
    </source>
</evidence>
<dbReference type="GO" id="GO:0006865">
    <property type="term" value="P:amino acid transport"/>
    <property type="evidence" value="ECO:0007669"/>
    <property type="project" value="UniProtKB-KW"/>
</dbReference>
<dbReference type="EMBL" id="PIUM01000024">
    <property type="protein sequence ID" value="PKU23003.1"/>
    <property type="molecule type" value="Genomic_DNA"/>
</dbReference>
<keyword evidence="8 9" id="KW-0472">Membrane</keyword>
<feature type="transmembrane region" description="Helical" evidence="9">
    <location>
        <begin position="407"/>
        <end position="426"/>
    </location>
</feature>
<dbReference type="PROSITE" id="PS50928">
    <property type="entry name" value="ABC_TM1"/>
    <property type="match status" value="2"/>
</dbReference>
<dbReference type="PANTHER" id="PTHR30614">
    <property type="entry name" value="MEMBRANE COMPONENT OF AMINO ACID ABC TRANSPORTER"/>
    <property type="match status" value="1"/>
</dbReference>
<sequence>MTSAALPARAGSRTLQSIARIGSAATLLILFAGIGSTVGWPGLRFDFLSQHSGFQISESLFQIGADAPIWLMLIAGLINTIRVSAMAMVLTIPLGIALALLRGSAFRPGRWLATGVIEPIRNTPVLLQLFLWYGIVTQLLPGPRQAVEIPPGILLCNRGLYFPWFDGSGVTWPKLAGFNIEGGLSISPEFTVLVFGLALFHGCYLAEIFRAGFLAVPRGQRDAAKALSMPAFSTLRKILLPQALAFALPSTAAQILALVKNSSLAIAIGFADFVAVLNTSVNQNGRTLEGLIVIILVFLGLNTLLGAAVEKGTRRFGKATRGQLAVERQSMEDRKPAGLRVCSDIAMIATATAIFLPAIVRIFRWGVLDAAWAGSPADCAMANGACWAVVTEKAPLLLFGPFPGAETWRPLIATLLIILFIIALGIDRLRHAGVSLAALAATMIGWIWLLGGGAGLASVPTNAWGGLSLTSGLAVAVVMGACLLALPLALARRSPHKTIHIPAVIFIEIFRGVPLVALLLSADILIPGLLPSGWQFDKLWRAYAAITLLASVNLAEVMRGALAAVAPGQTEAARALGLSARRSFLLVILPQAIRIAMPALVNVFVGAIKDTSLVLIVGILDITGAAKAAVADPAWRNFAPEIYLFLAAVYFALCFPIGRLARRMTDQTTADSPSRKRSISAASL</sequence>
<feature type="transmembrane region" description="Helical" evidence="9">
    <location>
        <begin position="192"/>
        <end position="217"/>
    </location>
</feature>
<dbReference type="Pfam" id="PF00528">
    <property type="entry name" value="BPD_transp_1"/>
    <property type="match status" value="2"/>
</dbReference>
<keyword evidence="4" id="KW-1003">Cell membrane</keyword>
<evidence type="ECO:0000256" key="4">
    <source>
        <dbReference type="ARBA" id="ARBA00022475"/>
    </source>
</evidence>
<feature type="transmembrane region" description="Helical" evidence="9">
    <location>
        <begin position="471"/>
        <end position="491"/>
    </location>
</feature>
<gene>
    <name evidence="11" type="ORF">CWS72_18345</name>
</gene>
<evidence type="ECO:0000256" key="1">
    <source>
        <dbReference type="ARBA" id="ARBA00004429"/>
    </source>
</evidence>
<comment type="subcellular location">
    <subcellularLocation>
        <location evidence="1">Cell inner membrane</location>
        <topology evidence="1">Multi-pass membrane protein</topology>
    </subcellularLocation>
    <subcellularLocation>
        <location evidence="9">Cell membrane</location>
        <topology evidence="9">Multi-pass membrane protein</topology>
    </subcellularLocation>
</comment>
<dbReference type="GO" id="GO:0022857">
    <property type="term" value="F:transmembrane transporter activity"/>
    <property type="evidence" value="ECO:0007669"/>
    <property type="project" value="InterPro"/>
</dbReference>
<dbReference type="NCBIfam" id="TIGR01726">
    <property type="entry name" value="HEQRo_perm_3TM"/>
    <property type="match status" value="1"/>
</dbReference>
<keyword evidence="12" id="KW-1185">Reference proteome</keyword>
<feature type="transmembrane region" description="Helical" evidence="9">
    <location>
        <begin position="583"/>
        <end position="605"/>
    </location>
</feature>
<dbReference type="OrthoDB" id="9808531at2"/>
<feature type="transmembrane region" description="Helical" evidence="9">
    <location>
        <begin position="290"/>
        <end position="309"/>
    </location>
</feature>
<dbReference type="GO" id="GO:0043190">
    <property type="term" value="C:ATP-binding cassette (ABC) transporter complex"/>
    <property type="evidence" value="ECO:0007669"/>
    <property type="project" value="InterPro"/>
</dbReference>
<organism evidence="11 12">
    <name type="scientific">Telmatospirillum siberiense</name>
    <dbReference type="NCBI Taxonomy" id="382514"/>
    <lineage>
        <taxon>Bacteria</taxon>
        <taxon>Pseudomonadati</taxon>
        <taxon>Pseudomonadota</taxon>
        <taxon>Alphaproteobacteria</taxon>
        <taxon>Rhodospirillales</taxon>
        <taxon>Rhodospirillaceae</taxon>
        <taxon>Telmatospirillum</taxon>
    </lineage>
</organism>
<feature type="domain" description="ABC transmembrane type-1" evidence="10">
    <location>
        <begin position="77"/>
        <end position="305"/>
    </location>
</feature>
<dbReference type="InterPro" id="IPR043429">
    <property type="entry name" value="ArtM/GltK/GlnP/TcyL/YhdX-like"/>
</dbReference>